<organism evidence="1 2">
    <name type="scientific">Clavispora lusitaniae</name>
    <name type="common">Candida lusitaniae</name>
    <dbReference type="NCBI Taxonomy" id="36911"/>
    <lineage>
        <taxon>Eukaryota</taxon>
        <taxon>Fungi</taxon>
        <taxon>Dikarya</taxon>
        <taxon>Ascomycota</taxon>
        <taxon>Saccharomycotina</taxon>
        <taxon>Pichiomycetes</taxon>
        <taxon>Metschnikowiaceae</taxon>
        <taxon>Clavispora</taxon>
    </lineage>
</organism>
<dbReference type="EMBL" id="CP038484">
    <property type="protein sequence ID" value="QFZ25846.1"/>
    <property type="molecule type" value="Genomic_DNA"/>
</dbReference>
<accession>A0ACD0WF55</accession>
<evidence type="ECO:0000313" key="2">
    <source>
        <dbReference type="Proteomes" id="UP000326582"/>
    </source>
</evidence>
<proteinExistence type="predicted"/>
<evidence type="ECO:0000313" key="1">
    <source>
        <dbReference type="EMBL" id="QFZ25846.1"/>
    </source>
</evidence>
<gene>
    <name evidence="1" type="ORF">EJF14_10965</name>
</gene>
<reference evidence="2" key="1">
    <citation type="journal article" date="2019" name="MBio">
        <title>Comparative genomics for the elucidation of multidrug resistance (MDR) in Candida lusitaniae.</title>
        <authorList>
            <person name="Kannan A."/>
            <person name="Asner S.A."/>
            <person name="Trachsel E."/>
            <person name="Kelly S."/>
            <person name="Parker J."/>
            <person name="Sanglard D."/>
        </authorList>
    </citation>
    <scope>NUCLEOTIDE SEQUENCE [LARGE SCALE GENOMIC DNA]</scope>
    <source>
        <strain evidence="2">P1</strain>
    </source>
</reference>
<dbReference type="Proteomes" id="UP000326582">
    <property type="component" value="Chromosome 1"/>
</dbReference>
<keyword evidence="2" id="KW-1185">Reference proteome</keyword>
<name>A0ACD0WF55_CLALS</name>
<protein>
    <submittedName>
        <fullName evidence="1">Elongin-A</fullName>
    </submittedName>
</protein>
<sequence>MVRSLFDTALAACVQNASLIDNVGTTPYHLVRPILKRLSAKQLAQLEENSPSVTPESDELWRVLIEKDFPDRPLPRRQYVSGGDMPTKATYFQYVAERDELRASSAQRLRKFTERIQREKSRNQIVPLKGILHEPVRRKVPSTFTPFSTNARPKSILGKAMRDMQHRSLIFQGARKYDPYRAFKQRDQQTENGQYRDRRAERTMVGKTEENEARGRKENPNSTGNMSRKKRKVDNQVPSSAPFLYFAVSSRTRSSDNGRFLAGPETTSFEEASRNAGQHITDSGTASAESERASSSTISEAAPSLTETPTTSSIQSVRKSNSTPPAASLSPSPKPASPSSSSNLPSSTEQVRREAPESYKRRPPSIFLPKRKMPRAPRISVPKGEKETKTREPQAKETKDSQGNEDVPVKRALRSSIFH</sequence>